<dbReference type="EMBL" id="ML170178">
    <property type="protein sequence ID" value="TDL21900.1"/>
    <property type="molecule type" value="Genomic_DNA"/>
</dbReference>
<evidence type="ECO:0000313" key="2">
    <source>
        <dbReference type="Proteomes" id="UP000294933"/>
    </source>
</evidence>
<protein>
    <submittedName>
        <fullName evidence="1">Uncharacterized protein</fullName>
    </submittedName>
</protein>
<proteinExistence type="predicted"/>
<keyword evidence="2" id="KW-1185">Reference proteome</keyword>
<reference evidence="1 2" key="1">
    <citation type="submission" date="2018-06" db="EMBL/GenBank/DDBJ databases">
        <title>A transcriptomic atlas of mushroom development highlights an independent origin of complex multicellularity.</title>
        <authorList>
            <consortium name="DOE Joint Genome Institute"/>
            <person name="Krizsan K."/>
            <person name="Almasi E."/>
            <person name="Merenyi Z."/>
            <person name="Sahu N."/>
            <person name="Viragh M."/>
            <person name="Koszo T."/>
            <person name="Mondo S."/>
            <person name="Kiss B."/>
            <person name="Balint B."/>
            <person name="Kues U."/>
            <person name="Barry K."/>
            <person name="Hegedus J.C."/>
            <person name="Henrissat B."/>
            <person name="Johnson J."/>
            <person name="Lipzen A."/>
            <person name="Ohm R."/>
            <person name="Nagy I."/>
            <person name="Pangilinan J."/>
            <person name="Yan J."/>
            <person name="Xiong Y."/>
            <person name="Grigoriev I.V."/>
            <person name="Hibbett D.S."/>
            <person name="Nagy L.G."/>
        </authorList>
    </citation>
    <scope>NUCLEOTIDE SEQUENCE [LARGE SCALE GENOMIC DNA]</scope>
    <source>
        <strain evidence="1 2">SZMC22713</strain>
    </source>
</reference>
<organism evidence="1 2">
    <name type="scientific">Rickenella mellea</name>
    <dbReference type="NCBI Taxonomy" id="50990"/>
    <lineage>
        <taxon>Eukaryota</taxon>
        <taxon>Fungi</taxon>
        <taxon>Dikarya</taxon>
        <taxon>Basidiomycota</taxon>
        <taxon>Agaricomycotina</taxon>
        <taxon>Agaricomycetes</taxon>
        <taxon>Hymenochaetales</taxon>
        <taxon>Rickenellaceae</taxon>
        <taxon>Rickenella</taxon>
    </lineage>
</organism>
<name>A0A4Y7Q4Z9_9AGAM</name>
<dbReference type="Proteomes" id="UP000294933">
    <property type="component" value="Unassembled WGS sequence"/>
</dbReference>
<sequence>MEENFTPRWQPPPQSLTATPSPFIIPAVDPNPAEVRLPTEAQFKLHFIQTMTNPIKSTPTLPTPPPLGLLMDKNGDQATPYCPFRWRFLKLYVYATKPAQNPVNLPIRFALLWLLATLFATTLASTDVGVRDRWGTAVWSVDTVGFEPLTLTLGVIHSLLSRPISLIPSLESPHPP</sequence>
<dbReference type="AlphaFoldDB" id="A0A4Y7Q4Z9"/>
<gene>
    <name evidence="1" type="ORF">BD410DRAFT_840288</name>
</gene>
<accession>A0A4Y7Q4Z9</accession>
<evidence type="ECO:0000313" key="1">
    <source>
        <dbReference type="EMBL" id="TDL21900.1"/>
    </source>
</evidence>
<dbReference type="VEuPathDB" id="FungiDB:BD410DRAFT_840288"/>